<evidence type="ECO:0000313" key="3">
    <source>
        <dbReference type="EMBL" id="OMO79574.1"/>
    </source>
</evidence>
<evidence type="ECO:0000256" key="1">
    <source>
        <dbReference type="ARBA" id="ARBA00022737"/>
    </source>
</evidence>
<dbReference type="InterPro" id="IPR011990">
    <property type="entry name" value="TPR-like_helical_dom_sf"/>
</dbReference>
<keyword evidence="1" id="KW-0677">Repeat</keyword>
<evidence type="ECO:0000313" key="4">
    <source>
        <dbReference type="Proteomes" id="UP000188268"/>
    </source>
</evidence>
<keyword evidence="4" id="KW-1185">Reference proteome</keyword>
<feature type="repeat" description="PPR" evidence="2">
    <location>
        <begin position="87"/>
        <end position="121"/>
    </location>
</feature>
<proteinExistence type="predicted"/>
<evidence type="ECO:0000256" key="2">
    <source>
        <dbReference type="PROSITE-ProRule" id="PRU00708"/>
    </source>
</evidence>
<comment type="caution">
    <text evidence="3">The sequence shown here is derived from an EMBL/GenBank/DDBJ whole genome shotgun (WGS) entry which is preliminary data.</text>
</comment>
<dbReference type="AlphaFoldDB" id="A0A1R3IAI8"/>
<dbReference type="InterPro" id="IPR002885">
    <property type="entry name" value="PPR_rpt"/>
</dbReference>
<dbReference type="GO" id="GO:0009451">
    <property type="term" value="P:RNA modification"/>
    <property type="evidence" value="ECO:0007669"/>
    <property type="project" value="InterPro"/>
</dbReference>
<sequence>MKKLTQILSRHELSSIKALLTQSLLPQALKISLSPHSPLLTDQIYSHFIKSGHSLDPILSTTLISHFSRHADLSRAVSFFLDTQKSDTITFNSLISGFARFGQTRPAFQLFNELGRLGLKPDVFTLSGLVKSCEGLEENVIAHGVCLRLGFGNGAFVASGLIENYAKSGDLVSAEKSFKECLEVDHVALTAMICGYFWNGEFEKGEEMLSLGKQIQAVCQKEGLLEVVFVGNALISMYGKCGEMDDARFENGGGDVVVPIGHPPTKD</sequence>
<dbReference type="Pfam" id="PF13041">
    <property type="entry name" value="PPR_2"/>
    <property type="match status" value="1"/>
</dbReference>
<gene>
    <name evidence="3" type="ORF">CCACVL1_13571</name>
</gene>
<dbReference type="PROSITE" id="PS51375">
    <property type="entry name" value="PPR"/>
    <property type="match status" value="1"/>
</dbReference>
<dbReference type="Gene3D" id="1.25.40.10">
    <property type="entry name" value="Tetratricopeptide repeat domain"/>
    <property type="match status" value="2"/>
</dbReference>
<reference evidence="3 4" key="1">
    <citation type="submission" date="2013-09" db="EMBL/GenBank/DDBJ databases">
        <title>Corchorus capsularis genome sequencing.</title>
        <authorList>
            <person name="Alam M."/>
            <person name="Haque M.S."/>
            <person name="Islam M.S."/>
            <person name="Emdad E.M."/>
            <person name="Islam M.M."/>
            <person name="Ahmed B."/>
            <person name="Halim A."/>
            <person name="Hossen Q.M.M."/>
            <person name="Hossain M.Z."/>
            <person name="Ahmed R."/>
            <person name="Khan M.M."/>
            <person name="Islam R."/>
            <person name="Rashid M.M."/>
            <person name="Khan S.A."/>
            <person name="Rahman M.S."/>
            <person name="Alam M."/>
        </authorList>
    </citation>
    <scope>NUCLEOTIDE SEQUENCE [LARGE SCALE GENOMIC DNA]</scope>
    <source>
        <strain evidence="4">cv. CVL-1</strain>
        <tissue evidence="3">Whole seedling</tissue>
    </source>
</reference>
<dbReference type="Pfam" id="PF01535">
    <property type="entry name" value="PPR"/>
    <property type="match status" value="2"/>
</dbReference>
<dbReference type="Gramene" id="OMO79574">
    <property type="protein sequence ID" value="OMO79574"/>
    <property type="gene ID" value="CCACVL1_13571"/>
</dbReference>
<dbReference type="OrthoDB" id="1663914at2759"/>
<protein>
    <recommendedName>
        <fullName evidence="5">Pentatricopeptide repeat-containing protein</fullName>
    </recommendedName>
</protein>
<dbReference type="NCBIfam" id="TIGR00756">
    <property type="entry name" value="PPR"/>
    <property type="match status" value="1"/>
</dbReference>
<accession>A0A1R3IAI8</accession>
<dbReference type="GO" id="GO:0003723">
    <property type="term" value="F:RNA binding"/>
    <property type="evidence" value="ECO:0007669"/>
    <property type="project" value="InterPro"/>
</dbReference>
<dbReference type="InterPro" id="IPR046960">
    <property type="entry name" value="PPR_At4g14850-like_plant"/>
</dbReference>
<evidence type="ECO:0008006" key="5">
    <source>
        <dbReference type="Google" id="ProtNLM"/>
    </source>
</evidence>
<dbReference type="PANTHER" id="PTHR47926:SF347">
    <property type="entry name" value="PENTATRICOPEPTIDE REPEAT-CONTAINING PROTEIN"/>
    <property type="match status" value="1"/>
</dbReference>
<dbReference type="EMBL" id="AWWV01010377">
    <property type="protein sequence ID" value="OMO79574.1"/>
    <property type="molecule type" value="Genomic_DNA"/>
</dbReference>
<name>A0A1R3IAI8_COCAP</name>
<dbReference type="PANTHER" id="PTHR47926">
    <property type="entry name" value="PENTATRICOPEPTIDE REPEAT-CONTAINING PROTEIN"/>
    <property type="match status" value="1"/>
</dbReference>
<dbReference type="Proteomes" id="UP000188268">
    <property type="component" value="Unassembled WGS sequence"/>
</dbReference>
<organism evidence="3 4">
    <name type="scientific">Corchorus capsularis</name>
    <name type="common">Jute</name>
    <dbReference type="NCBI Taxonomy" id="210143"/>
    <lineage>
        <taxon>Eukaryota</taxon>
        <taxon>Viridiplantae</taxon>
        <taxon>Streptophyta</taxon>
        <taxon>Embryophyta</taxon>
        <taxon>Tracheophyta</taxon>
        <taxon>Spermatophyta</taxon>
        <taxon>Magnoliopsida</taxon>
        <taxon>eudicotyledons</taxon>
        <taxon>Gunneridae</taxon>
        <taxon>Pentapetalae</taxon>
        <taxon>rosids</taxon>
        <taxon>malvids</taxon>
        <taxon>Malvales</taxon>
        <taxon>Malvaceae</taxon>
        <taxon>Grewioideae</taxon>
        <taxon>Apeibeae</taxon>
        <taxon>Corchorus</taxon>
    </lineage>
</organism>